<dbReference type="Pfam" id="PF17846">
    <property type="entry name" value="XRN_M"/>
    <property type="match status" value="1"/>
</dbReference>
<evidence type="ECO:0000313" key="7">
    <source>
        <dbReference type="EMBL" id="EAX94612.1"/>
    </source>
</evidence>
<dbReference type="KEGG" id="tva:4752348"/>
<evidence type="ECO:0000256" key="2">
    <source>
        <dbReference type="ARBA" id="ARBA00022801"/>
    </source>
</evidence>
<feature type="domain" description="Xrn1 helical" evidence="6">
    <location>
        <begin position="238"/>
        <end position="306"/>
    </location>
</feature>
<keyword evidence="3 7" id="KW-0269">Exonuclease</keyword>
<dbReference type="GO" id="GO:0004534">
    <property type="term" value="F:5'-3' RNA exonuclease activity"/>
    <property type="evidence" value="ECO:0000318"/>
    <property type="project" value="GO_Central"/>
</dbReference>
<sequence>MGVPGYLQWILTRISDTQFHHSAKSSPYDNLYIDMNSIIYYAINKINFKDRLPNQDLVNEIVIKIDELVKMARPKKIILIAVDGCPPTAKISQQRSRRYAYSANYQDSSFDLSNVFPGTEFMINLNKLLESQLLNKITNDEIWSKAKLYYSDVFCPGEGEHKIVDFIRSISNDPEYSHSEWSYIYTVDTDVIFLALSIHNPNYSLIFEPQNGSQYTVIHIDSIREYIFQQFEPYCKPDFERIIDDYVFLSFLFKNDFFAGFKELEFCTQSKDTIITNYRAARKALGGFIVNGNDINIELLKKFIESYLISNKISESDKIDFKCDDEQKIVDETLRVFMWMHQYYKSGCPDWTFSYQYPKPPPITLFHKLVRDIPSNFDRNIRIPTAVELLLIILPKSRSFVSKFPEFFPEKYKVIGDTKHQRALLDPIYFKVILDEYSKLGFKDIDLKCNEIHMLREVSNGEFHEASIPEPKPFEPILNSIFTINKNKSPHSKKKPKK</sequence>
<dbReference type="eggNOG" id="KOG2045">
    <property type="taxonomic scope" value="Eukaryota"/>
</dbReference>
<evidence type="ECO:0000256" key="3">
    <source>
        <dbReference type="ARBA" id="ARBA00022839"/>
    </source>
</evidence>
<dbReference type="InParanoid" id="A2FKE6"/>
<keyword evidence="1" id="KW-0540">Nuclease</keyword>
<dbReference type="VEuPathDB" id="TrichDB:TVAGG3_0246910"/>
<reference evidence="7" key="2">
    <citation type="journal article" date="2007" name="Science">
        <title>Draft genome sequence of the sexually transmitted pathogen Trichomonas vaginalis.</title>
        <authorList>
            <person name="Carlton J.M."/>
            <person name="Hirt R.P."/>
            <person name="Silva J.C."/>
            <person name="Delcher A.L."/>
            <person name="Schatz M."/>
            <person name="Zhao Q."/>
            <person name="Wortman J.R."/>
            <person name="Bidwell S.L."/>
            <person name="Alsmark U.C.M."/>
            <person name="Besteiro S."/>
            <person name="Sicheritz-Ponten T."/>
            <person name="Noel C.J."/>
            <person name="Dacks J.B."/>
            <person name="Foster P.G."/>
            <person name="Simillion C."/>
            <person name="Van de Peer Y."/>
            <person name="Miranda-Saavedra D."/>
            <person name="Barton G.J."/>
            <person name="Westrop G.D."/>
            <person name="Mueller S."/>
            <person name="Dessi D."/>
            <person name="Fiori P.L."/>
            <person name="Ren Q."/>
            <person name="Paulsen I."/>
            <person name="Zhang H."/>
            <person name="Bastida-Corcuera F.D."/>
            <person name="Simoes-Barbosa A."/>
            <person name="Brown M.T."/>
            <person name="Hayes R.D."/>
            <person name="Mukherjee M."/>
            <person name="Okumura C.Y."/>
            <person name="Schneider R."/>
            <person name="Smith A.J."/>
            <person name="Vanacova S."/>
            <person name="Villalvazo M."/>
            <person name="Haas B.J."/>
            <person name="Pertea M."/>
            <person name="Feldblyum T.V."/>
            <person name="Utterback T.R."/>
            <person name="Shu C.L."/>
            <person name="Osoegawa K."/>
            <person name="de Jong P.J."/>
            <person name="Hrdy I."/>
            <person name="Horvathova L."/>
            <person name="Zubacova Z."/>
            <person name="Dolezal P."/>
            <person name="Malik S.B."/>
            <person name="Logsdon J.M. Jr."/>
            <person name="Henze K."/>
            <person name="Gupta A."/>
            <person name="Wang C.C."/>
            <person name="Dunne R.L."/>
            <person name="Upcroft J.A."/>
            <person name="Upcroft P."/>
            <person name="White O."/>
            <person name="Salzberg S.L."/>
            <person name="Tang P."/>
            <person name="Chiu C.-H."/>
            <person name="Lee Y.-S."/>
            <person name="Embley T.M."/>
            <person name="Coombs G.H."/>
            <person name="Mottram J.C."/>
            <person name="Tachezy J."/>
            <person name="Fraser-Liggett C.M."/>
            <person name="Johnson P.J."/>
        </authorList>
    </citation>
    <scope>NUCLEOTIDE SEQUENCE [LARGE SCALE GENOMIC DNA]</scope>
    <source>
        <strain evidence="7">G3</strain>
    </source>
</reference>
<dbReference type="GO" id="GO:0003723">
    <property type="term" value="F:RNA binding"/>
    <property type="evidence" value="ECO:0000318"/>
    <property type="project" value="GO_Central"/>
</dbReference>
<dbReference type="OrthoDB" id="372487at2759"/>
<dbReference type="GO" id="GO:0000956">
    <property type="term" value="P:nuclear-transcribed mRNA catabolic process"/>
    <property type="evidence" value="ECO:0000318"/>
    <property type="project" value="GO_Central"/>
</dbReference>
<keyword evidence="2" id="KW-0378">Hydrolase</keyword>
<evidence type="ECO:0000256" key="4">
    <source>
        <dbReference type="ARBA" id="ARBA00038299"/>
    </source>
</evidence>
<evidence type="ECO:0000259" key="6">
    <source>
        <dbReference type="Pfam" id="PF17846"/>
    </source>
</evidence>
<organism evidence="7 8">
    <name type="scientific">Trichomonas vaginalis (strain ATCC PRA-98 / G3)</name>
    <dbReference type="NCBI Taxonomy" id="412133"/>
    <lineage>
        <taxon>Eukaryota</taxon>
        <taxon>Metamonada</taxon>
        <taxon>Parabasalia</taxon>
        <taxon>Trichomonadida</taxon>
        <taxon>Trichomonadidae</taxon>
        <taxon>Trichomonas</taxon>
    </lineage>
</organism>
<dbReference type="Proteomes" id="UP000001542">
    <property type="component" value="Unassembled WGS sequence"/>
</dbReference>
<evidence type="ECO:0000259" key="5">
    <source>
        <dbReference type="Pfam" id="PF03159"/>
    </source>
</evidence>
<dbReference type="RefSeq" id="XP_001307542.1">
    <property type="nucleotide sequence ID" value="XM_001307541.1"/>
</dbReference>
<dbReference type="EMBL" id="DS113847">
    <property type="protein sequence ID" value="EAX94612.1"/>
    <property type="molecule type" value="Genomic_DNA"/>
</dbReference>
<dbReference type="STRING" id="5722.A2FKE6"/>
<dbReference type="InterPro" id="IPR004859">
    <property type="entry name" value="Xrn1_N"/>
</dbReference>
<dbReference type="InterPro" id="IPR041412">
    <property type="entry name" value="Xrn1_helical"/>
</dbReference>
<dbReference type="VEuPathDB" id="TrichDB:TVAG_287470"/>
<proteinExistence type="inferred from homology"/>
<accession>A2FKE6</accession>
<dbReference type="SMR" id="A2FKE6"/>
<dbReference type="InterPro" id="IPR027073">
    <property type="entry name" value="5_3_exoribonuclease"/>
</dbReference>
<name>A2FKE6_TRIV3</name>
<dbReference type="Pfam" id="PF03159">
    <property type="entry name" value="XRN_N"/>
    <property type="match status" value="2"/>
</dbReference>
<evidence type="ECO:0000313" key="8">
    <source>
        <dbReference type="Proteomes" id="UP000001542"/>
    </source>
</evidence>
<feature type="domain" description="Xrn1 N-terminal" evidence="5">
    <location>
        <begin position="106"/>
        <end position="206"/>
    </location>
</feature>
<dbReference type="PANTHER" id="PTHR12341:SF7">
    <property type="entry name" value="5'-3' EXORIBONUCLEASE 1"/>
    <property type="match status" value="1"/>
</dbReference>
<keyword evidence="8" id="KW-1185">Reference proteome</keyword>
<dbReference type="CDD" id="cd18673">
    <property type="entry name" value="PIN_XRN1-2-like"/>
    <property type="match status" value="1"/>
</dbReference>
<dbReference type="GO" id="GO:0005634">
    <property type="term" value="C:nucleus"/>
    <property type="evidence" value="ECO:0000318"/>
    <property type="project" value="GO_Central"/>
</dbReference>
<dbReference type="PANTHER" id="PTHR12341">
    <property type="entry name" value="5'-&gt;3' EXORIBONUCLEASE"/>
    <property type="match status" value="1"/>
</dbReference>
<dbReference type="Gene3D" id="3.40.50.12390">
    <property type="match status" value="1"/>
</dbReference>
<evidence type="ECO:0000256" key="1">
    <source>
        <dbReference type="ARBA" id="ARBA00022722"/>
    </source>
</evidence>
<gene>
    <name evidence="7" type="ORF">TVAG_287470</name>
</gene>
<dbReference type="AlphaFoldDB" id="A2FKE6"/>
<feature type="domain" description="Xrn1 N-terminal" evidence="5">
    <location>
        <begin position="1"/>
        <end position="105"/>
    </location>
</feature>
<reference evidence="7" key="1">
    <citation type="submission" date="2006-10" db="EMBL/GenBank/DDBJ databases">
        <authorList>
            <person name="Amadeo P."/>
            <person name="Zhao Q."/>
            <person name="Wortman J."/>
            <person name="Fraser-Liggett C."/>
            <person name="Carlton J."/>
        </authorList>
    </citation>
    <scope>NUCLEOTIDE SEQUENCE</scope>
    <source>
        <strain evidence="7">G3</strain>
    </source>
</reference>
<protein>
    <submittedName>
        <fullName evidence="7">XRN 5'-3' exonuclease N-terminus family protein</fullName>
    </submittedName>
</protein>
<dbReference type="OMA" id="FLMSIMP"/>
<comment type="similarity">
    <text evidence="4">Belongs to the 5'-3' exonuclease family.</text>
</comment>